<name>A0A2M6R8A5_9BACT</name>
<feature type="transmembrane region" description="Helical" evidence="1">
    <location>
        <begin position="64"/>
        <end position="85"/>
    </location>
</feature>
<dbReference type="AlphaFoldDB" id="A0A2M6R8A5"/>
<comment type="caution">
    <text evidence="2">The sequence shown here is derived from an EMBL/GenBank/DDBJ whole genome shotgun (WGS) entry which is preliminary data.</text>
</comment>
<evidence type="ECO:0000313" key="2">
    <source>
        <dbReference type="EMBL" id="PIS06874.1"/>
    </source>
</evidence>
<protein>
    <submittedName>
        <fullName evidence="2">Uncharacterized protein</fullName>
    </submittedName>
</protein>
<sequence length="87" mass="10343">MWYIGTIGFVIYFAHRFQISEKREKLIVDTKLIHTVSVMDEFTHEQKDALHYILGTLVSSRERWNYIFIFVTSALALIIGIYLDFIR</sequence>
<gene>
    <name evidence="2" type="ORF">COT79_02270</name>
</gene>
<keyword evidence="1" id="KW-0812">Transmembrane</keyword>
<proteinExistence type="predicted"/>
<dbReference type="Proteomes" id="UP000231162">
    <property type="component" value="Unassembled WGS sequence"/>
</dbReference>
<evidence type="ECO:0000256" key="1">
    <source>
        <dbReference type="SAM" id="Phobius"/>
    </source>
</evidence>
<organism evidence="2 3">
    <name type="scientific">Candidatus Berkelbacteria bacterium CG10_big_fil_rev_8_21_14_0_10_43_14</name>
    <dbReference type="NCBI Taxonomy" id="1974515"/>
    <lineage>
        <taxon>Bacteria</taxon>
        <taxon>Candidatus Berkelbacteria</taxon>
    </lineage>
</organism>
<evidence type="ECO:0000313" key="3">
    <source>
        <dbReference type="Proteomes" id="UP000231162"/>
    </source>
</evidence>
<keyword evidence="1" id="KW-0472">Membrane</keyword>
<dbReference type="EMBL" id="PEZX01000031">
    <property type="protein sequence ID" value="PIS06874.1"/>
    <property type="molecule type" value="Genomic_DNA"/>
</dbReference>
<reference evidence="3" key="1">
    <citation type="submission" date="2017-09" db="EMBL/GenBank/DDBJ databases">
        <title>Depth-based differentiation of microbial function through sediment-hosted aquifers and enrichment of novel symbionts in the deep terrestrial subsurface.</title>
        <authorList>
            <person name="Probst A.J."/>
            <person name="Ladd B."/>
            <person name="Jarett J.K."/>
            <person name="Geller-Mcgrath D.E."/>
            <person name="Sieber C.M.K."/>
            <person name="Emerson J.B."/>
            <person name="Anantharaman K."/>
            <person name="Thomas B.C."/>
            <person name="Malmstrom R."/>
            <person name="Stieglmeier M."/>
            <person name="Klingl A."/>
            <person name="Woyke T."/>
            <person name="Ryan C.M."/>
            <person name="Banfield J.F."/>
        </authorList>
    </citation>
    <scope>NUCLEOTIDE SEQUENCE [LARGE SCALE GENOMIC DNA]</scope>
</reference>
<keyword evidence="1" id="KW-1133">Transmembrane helix</keyword>
<accession>A0A2M6R8A5</accession>